<dbReference type="Proteomes" id="UP001500503">
    <property type="component" value="Unassembled WGS sequence"/>
</dbReference>
<comment type="caution">
    <text evidence="1">The sequence shown here is derived from an EMBL/GenBank/DDBJ whole genome shotgun (WGS) entry which is preliminary data.</text>
</comment>
<reference evidence="2" key="1">
    <citation type="journal article" date="2019" name="Int. J. Syst. Evol. Microbiol.">
        <title>The Global Catalogue of Microorganisms (GCM) 10K type strain sequencing project: providing services to taxonomists for standard genome sequencing and annotation.</title>
        <authorList>
            <consortium name="The Broad Institute Genomics Platform"/>
            <consortium name="The Broad Institute Genome Sequencing Center for Infectious Disease"/>
            <person name="Wu L."/>
            <person name="Ma J."/>
        </authorList>
    </citation>
    <scope>NUCLEOTIDE SEQUENCE [LARGE SCALE GENOMIC DNA]</scope>
    <source>
        <strain evidence="2">JCM 17933</strain>
    </source>
</reference>
<evidence type="ECO:0000313" key="1">
    <source>
        <dbReference type="EMBL" id="GAA4502155.1"/>
    </source>
</evidence>
<evidence type="ECO:0000313" key="2">
    <source>
        <dbReference type="Proteomes" id="UP001500503"/>
    </source>
</evidence>
<accession>A0ABP8QFB0</accession>
<proteinExistence type="predicted"/>
<keyword evidence="2" id="KW-1185">Reference proteome</keyword>
<protein>
    <submittedName>
        <fullName evidence="1">Uncharacterized protein</fullName>
    </submittedName>
</protein>
<gene>
    <name evidence="1" type="ORF">GCM10023191_053320</name>
</gene>
<sequence>MPVYLETIENNPVLRQAFVKHAEGQVWFFTNHQDIDVRNRDWFPGRQNNIRVLQALVPRLETRDLTVPEYRRILQDYAAGRISVRQVERMFPVPAPS</sequence>
<organism evidence="1 2">
    <name type="scientific">Actinoallomurus oryzae</name>
    <dbReference type="NCBI Taxonomy" id="502180"/>
    <lineage>
        <taxon>Bacteria</taxon>
        <taxon>Bacillati</taxon>
        <taxon>Actinomycetota</taxon>
        <taxon>Actinomycetes</taxon>
        <taxon>Streptosporangiales</taxon>
        <taxon>Thermomonosporaceae</taxon>
        <taxon>Actinoallomurus</taxon>
    </lineage>
</organism>
<name>A0ABP8QFB0_9ACTN</name>
<dbReference type="EMBL" id="BAABHF010000026">
    <property type="protein sequence ID" value="GAA4502155.1"/>
    <property type="molecule type" value="Genomic_DNA"/>
</dbReference>